<name>A0A5M3MRL8_CONPW</name>
<comment type="caution">
    <text evidence="1">The sequence shown here is derived from an EMBL/GenBank/DDBJ whole genome shotgun (WGS) entry which is preliminary data.</text>
</comment>
<sequence>MDVNHDEHVITTDNLDDVNEKLEQFQVSSTHSSGKLLPSPYLPPELAYAEAHYPNRRPRRAFFGFAVSSDILLDYALRWYQGILTREMLEGFDPFWVGDIWAGAAKKHLEIDAAHPRVNVPIVETPDGLKPCVAIFDSYDRDGWTLAEEKETEYIEFIRSELGLPETQEPMWYYCHGW</sequence>
<dbReference type="OMA" id="VYCEERE"/>
<evidence type="ECO:0000313" key="2">
    <source>
        <dbReference type="Proteomes" id="UP000053558"/>
    </source>
</evidence>
<protein>
    <submittedName>
        <fullName evidence="1">Uncharacterized protein</fullName>
    </submittedName>
</protein>
<dbReference type="Proteomes" id="UP000053558">
    <property type="component" value="Unassembled WGS sequence"/>
</dbReference>
<proteinExistence type="predicted"/>
<keyword evidence="2" id="KW-1185">Reference proteome</keyword>
<evidence type="ECO:0000313" key="1">
    <source>
        <dbReference type="EMBL" id="EIW81305.1"/>
    </source>
</evidence>
<dbReference type="OrthoDB" id="3266090at2759"/>
<dbReference type="EMBL" id="JH711578">
    <property type="protein sequence ID" value="EIW81305.1"/>
    <property type="molecule type" value="Genomic_DNA"/>
</dbReference>
<dbReference type="AlphaFoldDB" id="A0A5M3MRL8"/>
<dbReference type="KEGG" id="cput:CONPUDRAFT_153854"/>
<gene>
    <name evidence="1" type="ORF">CONPUDRAFT_153854</name>
</gene>
<reference evidence="2" key="1">
    <citation type="journal article" date="2012" name="Science">
        <title>The Paleozoic origin of enzymatic lignin decomposition reconstructed from 31 fungal genomes.</title>
        <authorList>
            <person name="Floudas D."/>
            <person name="Binder M."/>
            <person name="Riley R."/>
            <person name="Barry K."/>
            <person name="Blanchette R.A."/>
            <person name="Henrissat B."/>
            <person name="Martinez A.T."/>
            <person name="Otillar R."/>
            <person name="Spatafora J.W."/>
            <person name="Yadav J.S."/>
            <person name="Aerts A."/>
            <person name="Benoit I."/>
            <person name="Boyd A."/>
            <person name="Carlson A."/>
            <person name="Copeland A."/>
            <person name="Coutinho P.M."/>
            <person name="de Vries R.P."/>
            <person name="Ferreira P."/>
            <person name="Findley K."/>
            <person name="Foster B."/>
            <person name="Gaskell J."/>
            <person name="Glotzer D."/>
            <person name="Gorecki P."/>
            <person name="Heitman J."/>
            <person name="Hesse C."/>
            <person name="Hori C."/>
            <person name="Igarashi K."/>
            <person name="Jurgens J.A."/>
            <person name="Kallen N."/>
            <person name="Kersten P."/>
            <person name="Kohler A."/>
            <person name="Kuees U."/>
            <person name="Kumar T.K.A."/>
            <person name="Kuo A."/>
            <person name="LaButti K."/>
            <person name="Larrondo L.F."/>
            <person name="Lindquist E."/>
            <person name="Ling A."/>
            <person name="Lombard V."/>
            <person name="Lucas S."/>
            <person name="Lundell T."/>
            <person name="Martin R."/>
            <person name="McLaughlin D.J."/>
            <person name="Morgenstern I."/>
            <person name="Morin E."/>
            <person name="Murat C."/>
            <person name="Nagy L.G."/>
            <person name="Nolan M."/>
            <person name="Ohm R.A."/>
            <person name="Patyshakuliyeva A."/>
            <person name="Rokas A."/>
            <person name="Ruiz-Duenas F.J."/>
            <person name="Sabat G."/>
            <person name="Salamov A."/>
            <person name="Samejima M."/>
            <person name="Schmutz J."/>
            <person name="Slot J.C."/>
            <person name="St John F."/>
            <person name="Stenlid J."/>
            <person name="Sun H."/>
            <person name="Sun S."/>
            <person name="Syed K."/>
            <person name="Tsang A."/>
            <person name="Wiebenga A."/>
            <person name="Young D."/>
            <person name="Pisabarro A."/>
            <person name="Eastwood D.C."/>
            <person name="Martin F."/>
            <person name="Cullen D."/>
            <person name="Grigoriev I.V."/>
            <person name="Hibbett D.S."/>
        </authorList>
    </citation>
    <scope>NUCLEOTIDE SEQUENCE [LARGE SCALE GENOMIC DNA]</scope>
    <source>
        <strain evidence="2">RWD-64-598 SS2</strain>
    </source>
</reference>
<dbReference type="RefSeq" id="XP_007768677.1">
    <property type="nucleotide sequence ID" value="XM_007770487.1"/>
</dbReference>
<organism evidence="1 2">
    <name type="scientific">Coniophora puteana (strain RWD-64-598)</name>
    <name type="common">Brown rot fungus</name>
    <dbReference type="NCBI Taxonomy" id="741705"/>
    <lineage>
        <taxon>Eukaryota</taxon>
        <taxon>Fungi</taxon>
        <taxon>Dikarya</taxon>
        <taxon>Basidiomycota</taxon>
        <taxon>Agaricomycotina</taxon>
        <taxon>Agaricomycetes</taxon>
        <taxon>Agaricomycetidae</taxon>
        <taxon>Boletales</taxon>
        <taxon>Coniophorineae</taxon>
        <taxon>Coniophoraceae</taxon>
        <taxon>Coniophora</taxon>
    </lineage>
</organism>
<dbReference type="GeneID" id="19203181"/>
<accession>A0A5M3MRL8</accession>